<dbReference type="PANTHER" id="PTHR24320:SF274">
    <property type="entry name" value="CHAIN DEHYDROGENASE, PUTATIVE (AFU_ORTHOLOGUE AFUA_4G00440)-RELATED"/>
    <property type="match status" value="1"/>
</dbReference>
<proteinExistence type="inferred from homology"/>
<dbReference type="Pfam" id="PF00106">
    <property type="entry name" value="adh_short"/>
    <property type="match status" value="1"/>
</dbReference>
<dbReference type="InterPro" id="IPR036291">
    <property type="entry name" value="NAD(P)-bd_dom_sf"/>
</dbReference>
<dbReference type="PRINTS" id="PR00081">
    <property type="entry name" value="GDHRDH"/>
</dbReference>
<comment type="caution">
    <text evidence="3">The sequence shown here is derived from an EMBL/GenBank/DDBJ whole genome shotgun (WGS) entry which is preliminary data.</text>
</comment>
<dbReference type="RefSeq" id="WP_156741182.1">
    <property type="nucleotide sequence ID" value="NZ_CACRYJ010000034.1"/>
</dbReference>
<dbReference type="PANTHER" id="PTHR24320">
    <property type="entry name" value="RETINOL DEHYDROGENASE"/>
    <property type="match status" value="1"/>
</dbReference>
<dbReference type="AlphaFoldDB" id="A0A7M4DJW3"/>
<sequence>MTRILITGSADGIGRETAQTLLDQSHDVVLHARTRGRASAVGLDGLGSDVVVGDLADADQVHDIANQLRQLAPVDVVIHNAGVIEGPSLLAVNVVAPYLLTTDLPTPSRWIALSSSMHRGGRTTVDGLDWSTSTGTSYSDTKLLVTTLAAAIARRWDDVIVSAVDPGWVRSRMGGASAPVSIKQGATTQTWLAVSDSPEATMSGRYWRDRRTEAPHPATHDSHLQQALLTALEQHTGSALPG</sequence>
<evidence type="ECO:0000256" key="2">
    <source>
        <dbReference type="ARBA" id="ARBA00023002"/>
    </source>
</evidence>
<dbReference type="InterPro" id="IPR002347">
    <property type="entry name" value="SDR_fam"/>
</dbReference>
<dbReference type="GO" id="GO:0004316">
    <property type="term" value="F:3-oxoacyl-[acyl-carrier-protein] reductase (NADPH) activity"/>
    <property type="evidence" value="ECO:0007669"/>
    <property type="project" value="UniProtKB-EC"/>
</dbReference>
<accession>A0A7M4DJW3</accession>
<organism evidence="3 4">
    <name type="scientific">Occultella aeris</name>
    <dbReference type="NCBI Taxonomy" id="2761496"/>
    <lineage>
        <taxon>Bacteria</taxon>
        <taxon>Bacillati</taxon>
        <taxon>Actinomycetota</taxon>
        <taxon>Actinomycetes</taxon>
        <taxon>Micrococcales</taxon>
        <taxon>Ruaniaceae</taxon>
        <taxon>Occultella</taxon>
    </lineage>
</organism>
<keyword evidence="4" id="KW-1185">Reference proteome</keyword>
<evidence type="ECO:0000256" key="1">
    <source>
        <dbReference type="ARBA" id="ARBA00006484"/>
    </source>
</evidence>
<dbReference type="Proteomes" id="UP000419743">
    <property type="component" value="Unassembled WGS sequence"/>
</dbReference>
<protein>
    <submittedName>
        <fullName evidence="3">3-oxoacyl-[acyl-carrier-protein] reductase FabG</fullName>
        <ecNumber evidence="3">1.1.1.100</ecNumber>
    </submittedName>
</protein>
<dbReference type="SUPFAM" id="SSF51735">
    <property type="entry name" value="NAD(P)-binding Rossmann-fold domains"/>
    <property type="match status" value="1"/>
</dbReference>
<dbReference type="EC" id="1.1.1.100" evidence="3"/>
<evidence type="ECO:0000313" key="4">
    <source>
        <dbReference type="Proteomes" id="UP000419743"/>
    </source>
</evidence>
<keyword evidence="2 3" id="KW-0560">Oxidoreductase</keyword>
<dbReference type="EMBL" id="CACRYJ010000034">
    <property type="protein sequence ID" value="VZO37348.1"/>
    <property type="molecule type" value="Genomic_DNA"/>
</dbReference>
<comment type="similarity">
    <text evidence="1">Belongs to the short-chain dehydrogenases/reductases (SDR) family.</text>
</comment>
<gene>
    <name evidence="3" type="primary">fabG_9</name>
    <name evidence="3" type="ORF">HALOF300_02423</name>
</gene>
<evidence type="ECO:0000313" key="3">
    <source>
        <dbReference type="EMBL" id="VZO37348.1"/>
    </source>
</evidence>
<reference evidence="3 4" key="1">
    <citation type="submission" date="2019-11" db="EMBL/GenBank/DDBJ databases">
        <authorList>
            <person name="Criscuolo A."/>
        </authorList>
    </citation>
    <scope>NUCLEOTIDE SEQUENCE [LARGE SCALE GENOMIC DNA]</scope>
    <source>
        <strain evidence="3">CIP111667</strain>
    </source>
</reference>
<dbReference type="Gene3D" id="3.40.50.720">
    <property type="entry name" value="NAD(P)-binding Rossmann-like Domain"/>
    <property type="match status" value="1"/>
</dbReference>
<name>A0A7M4DJW3_9MICO</name>